<accession>A0A1X2AR59</accession>
<reference evidence="1 2" key="1">
    <citation type="journal article" date="2015" name="Emerg. Microbes Infect.">
        <title>Characterization of 17 strains belonging to the Mycobacterium simiae complex and description of Mycobacterium paraense sp. nov.</title>
        <authorList>
            <person name="Fusco da Costa A.R."/>
            <person name="Fedrizzi T."/>
            <person name="Lopes M.L."/>
            <person name="Pecorari M."/>
            <person name="Oliveira da Costa W.L."/>
            <person name="Giacobazzi E."/>
            <person name="da Costa Bahia J.R."/>
            <person name="De Sanctis V."/>
            <person name="Batista Lima K.V."/>
            <person name="Bertorelli R."/>
            <person name="Grottola A."/>
            <person name="Fabio A."/>
            <person name="Mariottini A."/>
            <person name="Ferretti P."/>
            <person name="Di Leva F."/>
            <person name="Fregni Serpini G."/>
            <person name="Tagliazucchi S."/>
            <person name="Rumpianesi F."/>
            <person name="Jousson O."/>
            <person name="Segata N."/>
            <person name="Tortoli E."/>
        </authorList>
    </citation>
    <scope>NUCLEOTIDE SEQUENCE [LARGE SCALE GENOMIC DNA]</scope>
    <source>
        <strain evidence="1 2">IEC33</strain>
    </source>
</reference>
<evidence type="ECO:0000313" key="2">
    <source>
        <dbReference type="Proteomes" id="UP000193285"/>
    </source>
</evidence>
<dbReference type="Pfam" id="PF19457">
    <property type="entry name" value="DUF5994"/>
    <property type="match status" value="1"/>
</dbReference>
<dbReference type="EMBL" id="LQPN01000006">
    <property type="protein sequence ID" value="ORW53782.1"/>
    <property type="molecule type" value="Genomic_DNA"/>
</dbReference>
<sequence>MTYPRAGRRRSEPVRLSVAHQLGGAIDGAWWPRADRITNELPTLVAALTPLLGEIDAINVNWPPLQRPPDFNWAGWEHKRQHVMTLSGGLAHVNLLVVPYATYTALAVMVLRRAADLPVDSCDQGKQAFLTAGLILQAARQQLAAAITE</sequence>
<proteinExistence type="predicted"/>
<dbReference type="RefSeq" id="WP_085243777.1">
    <property type="nucleotide sequence ID" value="NZ_LQPN01000006.1"/>
</dbReference>
<dbReference type="OrthoDB" id="3785441at2"/>
<dbReference type="STRING" id="767916.AWB91_20235"/>
<name>A0A1X2AR59_9MYCO</name>
<gene>
    <name evidence="1" type="ORF">AWB90_01355</name>
</gene>
<evidence type="ECO:0000313" key="1">
    <source>
        <dbReference type="EMBL" id="ORW53782.1"/>
    </source>
</evidence>
<organism evidence="1 2">
    <name type="scientific">Mycobacterium paraense</name>
    <dbReference type="NCBI Taxonomy" id="767916"/>
    <lineage>
        <taxon>Bacteria</taxon>
        <taxon>Bacillati</taxon>
        <taxon>Actinomycetota</taxon>
        <taxon>Actinomycetes</taxon>
        <taxon>Mycobacteriales</taxon>
        <taxon>Mycobacteriaceae</taxon>
        <taxon>Mycobacterium</taxon>
        <taxon>Mycobacterium simiae complex</taxon>
    </lineage>
</organism>
<dbReference type="Proteomes" id="UP000193285">
    <property type="component" value="Unassembled WGS sequence"/>
</dbReference>
<comment type="caution">
    <text evidence="1">The sequence shown here is derived from an EMBL/GenBank/DDBJ whole genome shotgun (WGS) entry which is preliminary data.</text>
</comment>
<dbReference type="InterPro" id="IPR046036">
    <property type="entry name" value="DUF5994"/>
</dbReference>
<dbReference type="AlphaFoldDB" id="A0A1X2AR59"/>
<protein>
    <submittedName>
        <fullName evidence="1">Uncharacterized protein</fullName>
    </submittedName>
</protein>